<proteinExistence type="inferred from homology"/>
<dbReference type="NCBIfam" id="TIGR00495">
    <property type="entry name" value="crvDNA_42K"/>
    <property type="match status" value="1"/>
</dbReference>
<organism evidence="3">
    <name type="scientific">Polytomella parva</name>
    <dbReference type="NCBI Taxonomy" id="51329"/>
    <lineage>
        <taxon>Eukaryota</taxon>
        <taxon>Viridiplantae</taxon>
        <taxon>Chlorophyta</taxon>
        <taxon>core chlorophytes</taxon>
        <taxon>Chlorophyceae</taxon>
        <taxon>CS clade</taxon>
        <taxon>Chlamydomonadales</taxon>
        <taxon>Chlamydomonadaceae</taxon>
        <taxon>Polytomella</taxon>
    </lineage>
</organism>
<gene>
    <name evidence="3" type="ORF">PPAR00522_LOCUS16240</name>
</gene>
<protein>
    <recommendedName>
        <fullName evidence="2">Peptidase M24 domain-containing protein</fullName>
    </recommendedName>
</protein>
<dbReference type="InterPro" id="IPR004545">
    <property type="entry name" value="PA2G4"/>
</dbReference>
<dbReference type="Gene3D" id="3.90.230.10">
    <property type="entry name" value="Creatinase/methionine aminopeptidase superfamily"/>
    <property type="match status" value="1"/>
</dbReference>
<dbReference type="EMBL" id="HBFM01025072">
    <property type="protein sequence ID" value="CAD8782803.1"/>
    <property type="molecule type" value="Transcribed_RNA"/>
</dbReference>
<evidence type="ECO:0000256" key="1">
    <source>
        <dbReference type="ARBA" id="ARBA00007319"/>
    </source>
</evidence>
<dbReference type="FunFam" id="1.10.10.10:FF:000029">
    <property type="entry name" value="Proliferation-associated 2G4, a"/>
    <property type="match status" value="1"/>
</dbReference>
<dbReference type="Pfam" id="PF00557">
    <property type="entry name" value="Peptidase_M24"/>
    <property type="match status" value="1"/>
</dbReference>
<dbReference type="InterPro" id="IPR047113">
    <property type="entry name" value="PA2G4/ARX1"/>
</dbReference>
<dbReference type="SUPFAM" id="SSF46785">
    <property type="entry name" value="Winged helix' DNA-binding domain"/>
    <property type="match status" value="1"/>
</dbReference>
<dbReference type="InterPro" id="IPR000994">
    <property type="entry name" value="Pept_M24"/>
</dbReference>
<dbReference type="InterPro" id="IPR036005">
    <property type="entry name" value="Creatinase/aminopeptidase-like"/>
</dbReference>
<dbReference type="PANTHER" id="PTHR10804:SF11">
    <property type="entry name" value="PROLIFERATION-ASSOCIATED PROTEIN 2G4"/>
    <property type="match status" value="1"/>
</dbReference>
<evidence type="ECO:0000259" key="2">
    <source>
        <dbReference type="Pfam" id="PF00557"/>
    </source>
</evidence>
<feature type="domain" description="Peptidase M24" evidence="2">
    <location>
        <begin position="23"/>
        <end position="225"/>
    </location>
</feature>
<dbReference type="PANTHER" id="PTHR10804">
    <property type="entry name" value="PROTEASE FAMILY M24 METHIONYL AMINOPEPTIDASE, AMINOPEPTIDASE P"/>
    <property type="match status" value="1"/>
</dbReference>
<sequence>MSDTDSIGSEAPADLSNPDVVTKYKSAAEISNKAIALVISLCKAGAKVVDLCSAGDNLMTELVAKIYKGKEIEKGIAFPTCVSINGVVGHFSPTEEDTTELSNGDVVKIDLGCYIDGFAAVVANTVVVQEGDAPITGEAANVIQAARIAFDAAARLIRPGKRVSDVAPVLQKVVESYGCQLVEGVMSHEMKQFIIDGSKCVLNRTSPDQKVEDAEFEEDEVYSIDIVVSSGEGKPRVLDEKQTTVYKRAHESNYMLKLKASRAVFSEIDKKYPTMPFSTRALLNDFKSKDFAANQLKLGIADCLSHGLLHPYPVLHEKSGVVAHVKNTVLLMKNGSDIVTKAPVQVVKSEFKVEDKLVKELLNTSLSTKAKKGKAKKSAAGAPEAVPL</sequence>
<dbReference type="AlphaFoldDB" id="A0A7S0V915"/>
<dbReference type="InterPro" id="IPR036388">
    <property type="entry name" value="WH-like_DNA-bd_sf"/>
</dbReference>
<dbReference type="SUPFAM" id="SSF55920">
    <property type="entry name" value="Creatinase/aminopeptidase"/>
    <property type="match status" value="1"/>
</dbReference>
<dbReference type="InterPro" id="IPR036390">
    <property type="entry name" value="WH_DNA-bd_sf"/>
</dbReference>
<evidence type="ECO:0000313" key="3">
    <source>
        <dbReference type="EMBL" id="CAD8782803.1"/>
    </source>
</evidence>
<dbReference type="InterPro" id="IPR001714">
    <property type="entry name" value="Pept_M24_MAP"/>
</dbReference>
<accession>A0A7S0V915</accession>
<dbReference type="PRINTS" id="PR00599">
    <property type="entry name" value="MAPEPTIDASE"/>
</dbReference>
<comment type="similarity">
    <text evidence="1">Belongs to the peptidase M24 family.</text>
</comment>
<dbReference type="Gene3D" id="1.10.10.10">
    <property type="entry name" value="Winged helix-like DNA-binding domain superfamily/Winged helix DNA-binding domain"/>
    <property type="match status" value="1"/>
</dbReference>
<dbReference type="CDD" id="cd01089">
    <property type="entry name" value="PA2G4-like"/>
    <property type="match status" value="1"/>
</dbReference>
<name>A0A7S0V915_9CHLO</name>
<reference evidence="3" key="1">
    <citation type="submission" date="2021-01" db="EMBL/GenBank/DDBJ databases">
        <authorList>
            <person name="Corre E."/>
            <person name="Pelletier E."/>
            <person name="Niang G."/>
            <person name="Scheremetjew M."/>
            <person name="Finn R."/>
            <person name="Kale V."/>
            <person name="Holt S."/>
            <person name="Cochrane G."/>
            <person name="Meng A."/>
            <person name="Brown T."/>
            <person name="Cohen L."/>
        </authorList>
    </citation>
    <scope>NUCLEOTIDE SEQUENCE</scope>
    <source>
        <strain evidence="3">SAG 63-3</strain>
    </source>
</reference>